<dbReference type="PANTHER" id="PTHR48090:SF1">
    <property type="entry name" value="PROPHAGE BACTOPRENOL GLUCOSYL TRANSFERASE HOMOLOG"/>
    <property type="match status" value="1"/>
</dbReference>
<evidence type="ECO:0000256" key="3">
    <source>
        <dbReference type="ARBA" id="ARBA00022679"/>
    </source>
</evidence>
<feature type="domain" description="Glycosyltransferase 2-like" evidence="8">
    <location>
        <begin position="4"/>
        <end position="167"/>
    </location>
</feature>
<keyword evidence="3 9" id="KW-0808">Transferase</keyword>
<dbReference type="EMBL" id="CADILH010000004">
    <property type="protein sequence ID" value="CAB3932685.1"/>
    <property type="molecule type" value="Genomic_DNA"/>
</dbReference>
<dbReference type="GeneID" id="92767089"/>
<dbReference type="PANTHER" id="PTHR48090">
    <property type="entry name" value="UNDECAPRENYL-PHOSPHATE 4-DEOXY-4-FORMAMIDO-L-ARABINOSE TRANSFERASE-RELATED"/>
    <property type="match status" value="1"/>
</dbReference>
<sequence length="309" mass="34668">MKLSVVATLYRSAPYIDEFCRRVRLAAKDHAGDDYEIILVNDGSPDDSLEIARQIASLDTKLVVVDLSRNFGHHKAMMTGLAHASGDEVFLIDTDLEEAPEWLAEFAALRAETDSDVVYGVQRQRKGAWFERVTGRLFWYSLKKLTGMPLPGNVTTARLMSRRYVQALLQHQEREVFIAGLWFITGFRQSACEVDKLSNSTSTYTLRKKMSLLVNSVTAFSNAPLISIFYLGLLISLVAGCYIVFLVLRWWLEDTSMAGWTSVMASIWLLGGLLMSSLGVLGIYVAKIYTEAKGRPYTIVRDIYRNGAP</sequence>
<dbReference type="GO" id="GO:0005886">
    <property type="term" value="C:plasma membrane"/>
    <property type="evidence" value="ECO:0007669"/>
    <property type="project" value="TreeGrafter"/>
</dbReference>
<dbReference type="EC" id="2.4.-.-" evidence="9"/>
<evidence type="ECO:0000256" key="7">
    <source>
        <dbReference type="SAM" id="Phobius"/>
    </source>
</evidence>
<dbReference type="Proteomes" id="UP000494183">
    <property type="component" value="Unassembled WGS sequence"/>
</dbReference>
<evidence type="ECO:0000256" key="5">
    <source>
        <dbReference type="ARBA" id="ARBA00022989"/>
    </source>
</evidence>
<evidence type="ECO:0000256" key="1">
    <source>
        <dbReference type="ARBA" id="ARBA00004141"/>
    </source>
</evidence>
<gene>
    <name evidence="9" type="primary">pimF</name>
    <name evidence="9" type="ORF">LMG6000_02794</name>
</gene>
<keyword evidence="10" id="KW-1185">Reference proteome</keyword>
<evidence type="ECO:0000256" key="6">
    <source>
        <dbReference type="ARBA" id="ARBA00023136"/>
    </source>
</evidence>
<feature type="transmembrane region" description="Helical" evidence="7">
    <location>
        <begin position="228"/>
        <end position="251"/>
    </location>
</feature>
<dbReference type="CDD" id="cd04187">
    <property type="entry name" value="DPM1_like_bac"/>
    <property type="match status" value="1"/>
</dbReference>
<keyword evidence="2 9" id="KW-0328">Glycosyltransferase</keyword>
<dbReference type="Gene3D" id="3.90.550.10">
    <property type="entry name" value="Spore Coat Polysaccharide Biosynthesis Protein SpsA, Chain A"/>
    <property type="match status" value="1"/>
</dbReference>
<name>A0A6S7F6R7_9BURK</name>
<reference evidence="9 10" key="1">
    <citation type="submission" date="2020-04" db="EMBL/GenBank/DDBJ databases">
        <authorList>
            <person name="De Canck E."/>
        </authorList>
    </citation>
    <scope>NUCLEOTIDE SEQUENCE [LARGE SCALE GENOMIC DNA]</scope>
    <source>
        <strain evidence="9 10">LMG 6000</strain>
    </source>
</reference>
<comment type="subcellular location">
    <subcellularLocation>
        <location evidence="1">Membrane</location>
        <topology evidence="1">Multi-pass membrane protein</topology>
    </subcellularLocation>
</comment>
<accession>A0A6S7F6R7</accession>
<proteinExistence type="predicted"/>
<dbReference type="RefSeq" id="WP_063641502.1">
    <property type="nucleotide sequence ID" value="NZ_CADIJK010000001.1"/>
</dbReference>
<evidence type="ECO:0000259" key="8">
    <source>
        <dbReference type="Pfam" id="PF00535"/>
    </source>
</evidence>
<dbReference type="OrthoDB" id="9811884at2"/>
<evidence type="ECO:0000313" key="10">
    <source>
        <dbReference type="Proteomes" id="UP000494183"/>
    </source>
</evidence>
<dbReference type="SUPFAM" id="SSF53448">
    <property type="entry name" value="Nucleotide-diphospho-sugar transferases"/>
    <property type="match status" value="1"/>
</dbReference>
<keyword evidence="5 7" id="KW-1133">Transmembrane helix</keyword>
<evidence type="ECO:0000256" key="4">
    <source>
        <dbReference type="ARBA" id="ARBA00022692"/>
    </source>
</evidence>
<feature type="transmembrane region" description="Helical" evidence="7">
    <location>
        <begin position="263"/>
        <end position="286"/>
    </location>
</feature>
<dbReference type="GO" id="GO:0016757">
    <property type="term" value="F:glycosyltransferase activity"/>
    <property type="evidence" value="ECO:0007669"/>
    <property type="project" value="UniProtKB-KW"/>
</dbReference>
<organism evidence="9 10">
    <name type="scientific">Achromobacter insolitus</name>
    <dbReference type="NCBI Taxonomy" id="217204"/>
    <lineage>
        <taxon>Bacteria</taxon>
        <taxon>Pseudomonadati</taxon>
        <taxon>Pseudomonadota</taxon>
        <taxon>Betaproteobacteria</taxon>
        <taxon>Burkholderiales</taxon>
        <taxon>Alcaligenaceae</taxon>
        <taxon>Achromobacter</taxon>
    </lineage>
</organism>
<evidence type="ECO:0000256" key="2">
    <source>
        <dbReference type="ARBA" id="ARBA00022676"/>
    </source>
</evidence>
<dbReference type="InterPro" id="IPR001173">
    <property type="entry name" value="Glyco_trans_2-like"/>
</dbReference>
<keyword evidence="4 7" id="KW-0812">Transmembrane</keyword>
<evidence type="ECO:0000313" key="9">
    <source>
        <dbReference type="EMBL" id="CAB3932685.1"/>
    </source>
</evidence>
<protein>
    <submittedName>
        <fullName evidence="9">Glycosyltransferases</fullName>
        <ecNumber evidence="9">2.4.-.-</ecNumber>
    </submittedName>
</protein>
<dbReference type="Pfam" id="PF00535">
    <property type="entry name" value="Glycos_transf_2"/>
    <property type="match status" value="1"/>
</dbReference>
<dbReference type="InterPro" id="IPR029044">
    <property type="entry name" value="Nucleotide-diphossugar_trans"/>
</dbReference>
<keyword evidence="6 7" id="KW-0472">Membrane</keyword>
<dbReference type="InterPro" id="IPR050256">
    <property type="entry name" value="Glycosyltransferase_2"/>
</dbReference>
<dbReference type="AlphaFoldDB" id="A0A6S7F6R7"/>